<gene>
    <name evidence="14" type="ORF">D9C73_009208</name>
</gene>
<evidence type="ECO:0000256" key="5">
    <source>
        <dbReference type="ARBA" id="ARBA00023004"/>
    </source>
</evidence>
<evidence type="ECO:0000256" key="6">
    <source>
        <dbReference type="PIRSR" id="PIRSR604294-1"/>
    </source>
</evidence>
<dbReference type="Pfam" id="PF03055">
    <property type="entry name" value="RPE65"/>
    <property type="match status" value="1"/>
</dbReference>
<feature type="binding site" evidence="6">
    <location>
        <position position="226"/>
    </location>
    <ligand>
        <name>Fe cation</name>
        <dbReference type="ChEBI" id="CHEBI:24875"/>
        <note>catalytic</note>
    </ligand>
</feature>
<dbReference type="SUPFAM" id="SSF50044">
    <property type="entry name" value="SH3-domain"/>
    <property type="match status" value="1"/>
</dbReference>
<dbReference type="InterPro" id="IPR036028">
    <property type="entry name" value="SH3-like_dom_sf"/>
</dbReference>
<dbReference type="SMART" id="SM00326">
    <property type="entry name" value="SH3"/>
    <property type="match status" value="1"/>
</dbReference>
<feature type="coiled-coil region" evidence="10">
    <location>
        <begin position="348"/>
        <end position="382"/>
    </location>
</feature>
<dbReference type="Proteomes" id="UP000298787">
    <property type="component" value="Chromosome 8"/>
</dbReference>
<proteinExistence type="inferred from homology"/>
<dbReference type="InterPro" id="IPR011072">
    <property type="entry name" value="HR1_rho-bd"/>
</dbReference>
<evidence type="ECO:0000313" key="15">
    <source>
        <dbReference type="Proteomes" id="UP000298787"/>
    </source>
</evidence>
<feature type="compositionally biased region" description="Basic and acidic residues" evidence="11">
    <location>
        <begin position="414"/>
        <end position="437"/>
    </location>
</feature>
<evidence type="ECO:0000256" key="11">
    <source>
        <dbReference type="SAM" id="MobiDB-lite"/>
    </source>
</evidence>
<evidence type="ECO:0000259" key="12">
    <source>
        <dbReference type="PROSITE" id="PS50002"/>
    </source>
</evidence>
<evidence type="ECO:0000256" key="8">
    <source>
        <dbReference type="PROSITE-ProRule" id="PRU01207"/>
    </source>
</evidence>
<dbReference type="PROSITE" id="PS50002">
    <property type="entry name" value="SH3"/>
    <property type="match status" value="1"/>
</dbReference>
<feature type="compositionally biased region" description="Acidic residues" evidence="11">
    <location>
        <begin position="479"/>
        <end position="489"/>
    </location>
</feature>
<feature type="domain" description="SH3" evidence="12">
    <location>
        <begin position="491"/>
        <end position="552"/>
    </location>
</feature>
<comment type="subcellular location">
    <subcellularLocation>
        <location evidence="1">Cytoplasm</location>
        <location evidence="1">Cell cortex</location>
    </subcellularLocation>
</comment>
<dbReference type="PANTHER" id="PTHR15735:SF14">
    <property type="entry name" value="FORMIN-BINDING PROTEIN 1-LIKE"/>
    <property type="match status" value="1"/>
</dbReference>
<dbReference type="Gene3D" id="2.30.30.40">
    <property type="entry name" value="SH3 Domains"/>
    <property type="match status" value="1"/>
</dbReference>
<keyword evidence="15" id="KW-1185">Reference proteome</keyword>
<name>A0A4U5UNM8_COLLU</name>
<feature type="domain" description="REM-1" evidence="13">
    <location>
        <begin position="341"/>
        <end position="418"/>
    </location>
</feature>
<dbReference type="AlphaFoldDB" id="A0A4U5UNM8"/>
<comment type="cofactor">
    <cofactor evidence="6">
        <name>Fe(2+)</name>
        <dbReference type="ChEBI" id="CHEBI:29033"/>
    </cofactor>
    <text evidence="6">Binds 1 Fe(2+) ion per subunit.</text>
</comment>
<dbReference type="Pfam" id="PF14604">
    <property type="entry name" value="SH3_9"/>
    <property type="match status" value="1"/>
</dbReference>
<organism evidence="14 15">
    <name type="scientific">Collichthys lucidus</name>
    <name type="common">Big head croaker</name>
    <name type="synonym">Sciaena lucida</name>
    <dbReference type="NCBI Taxonomy" id="240159"/>
    <lineage>
        <taxon>Eukaryota</taxon>
        <taxon>Metazoa</taxon>
        <taxon>Chordata</taxon>
        <taxon>Craniata</taxon>
        <taxon>Vertebrata</taxon>
        <taxon>Euteleostomi</taxon>
        <taxon>Actinopterygii</taxon>
        <taxon>Neopterygii</taxon>
        <taxon>Teleostei</taxon>
        <taxon>Neoteleostei</taxon>
        <taxon>Acanthomorphata</taxon>
        <taxon>Eupercaria</taxon>
        <taxon>Sciaenidae</taxon>
        <taxon>Collichthys</taxon>
    </lineage>
</organism>
<evidence type="ECO:0000256" key="9">
    <source>
        <dbReference type="RuleBase" id="RU003799"/>
    </source>
</evidence>
<evidence type="ECO:0000256" key="4">
    <source>
        <dbReference type="ARBA" id="ARBA00022723"/>
    </source>
</evidence>
<dbReference type="InterPro" id="IPR057871">
    <property type="entry name" value="HR1_CIP4_FNBP1L"/>
</dbReference>
<dbReference type="PANTHER" id="PTHR15735">
    <property type="entry name" value="FCH AND DOUBLE SH3 DOMAINS PROTEIN"/>
    <property type="match status" value="1"/>
</dbReference>
<dbReference type="FunFam" id="2.30.30.40:FF:000017">
    <property type="entry name" value="Formin-binding protein 1-like isoform 1"/>
    <property type="match status" value="1"/>
</dbReference>
<dbReference type="EMBL" id="CM014085">
    <property type="protein sequence ID" value="TKS75125.1"/>
    <property type="molecule type" value="Genomic_DNA"/>
</dbReference>
<dbReference type="STRING" id="240159.A0A4U5UNM8"/>
<dbReference type="CDD" id="cd11628">
    <property type="entry name" value="HR1_CIP4_FNBP1L"/>
    <property type="match status" value="1"/>
</dbReference>
<dbReference type="InterPro" id="IPR004294">
    <property type="entry name" value="Carotenoid_Oase"/>
</dbReference>
<protein>
    <submittedName>
        <fullName evidence="14">Retinal Mueller cells isomerohydrolase</fullName>
    </submittedName>
</protein>
<sequence>MVSRVEHPAAGYKKIFETVEELNEAIPAEITGRKEEVGDEPFHHLFDGQALMHKFDLKDGQVTYFRRFIRTDAYVRAMTEKRIVITEFGTAAYPDPCKNIFSRFFTYCRGIEVTDNCLVNIYPIGEDFYAVTETNYITKVDPDSLETLKKVDLCKYLSVNGVSAHPHRDTDGTVYNIGNCFGKNMSLAYNIIKIPPRQNDESDPFEKSQVVVQLPSSERLKPSYVHSFGMTDNYFVFVEQPVKINLFKFLSAWGLRGATYMDCFESNETMGFRTSAFNIFHHINTYEDEGFIVVDVCAWKGYEFVYNYLYMANIKQEWEEVKKAAMRAPQPEAPSLEDFSHLPPEQRRKRLQQRIDELSKELQKEMDQRDALNKMKDVYEKNPQMGDPSSLQPKISETICNMEKLRSEIHKNETWLSEVEGKQSSRGDRRHSADNHHHTPQGRESPEGSYTDDTSQEHHTPHHRSGPPQPGNPNPDPHEFDDEFDDDDPLPVIGHCKALYSFDGQNEGTLVMAEDEVLYIIEEDKGDGWTRARKQSGEEGYVPTSYVEITMEKNSKGAVTYI</sequence>
<dbReference type="Gene3D" id="6.10.140.470">
    <property type="match status" value="1"/>
</dbReference>
<dbReference type="GO" id="GO:0016702">
    <property type="term" value="F:oxidoreductase activity, acting on single donors with incorporation of molecular oxygen, incorporation of two atoms of oxygen"/>
    <property type="evidence" value="ECO:0007669"/>
    <property type="project" value="InterPro"/>
</dbReference>
<feature type="region of interest" description="Disordered" evidence="11">
    <location>
        <begin position="414"/>
        <end position="489"/>
    </location>
</feature>
<keyword evidence="3 7" id="KW-0728">SH3 domain</keyword>
<evidence type="ECO:0000256" key="2">
    <source>
        <dbReference type="ARBA" id="ARBA00006787"/>
    </source>
</evidence>
<dbReference type="GO" id="GO:0016787">
    <property type="term" value="F:hydrolase activity"/>
    <property type="evidence" value="ECO:0007669"/>
    <property type="project" value="UniProtKB-KW"/>
</dbReference>
<comment type="similarity">
    <text evidence="2 9">Belongs to the carotenoid oxygenase family.</text>
</comment>
<dbReference type="GO" id="GO:0007165">
    <property type="term" value="P:signal transduction"/>
    <property type="evidence" value="ECO:0007669"/>
    <property type="project" value="InterPro"/>
</dbReference>
<accession>A0A4U5UNM8</accession>
<evidence type="ECO:0000256" key="7">
    <source>
        <dbReference type="PROSITE-ProRule" id="PRU00192"/>
    </source>
</evidence>
<keyword evidence="14" id="KW-0378">Hydrolase</keyword>
<dbReference type="InterPro" id="IPR001452">
    <property type="entry name" value="SH3_domain"/>
</dbReference>
<evidence type="ECO:0000256" key="3">
    <source>
        <dbReference type="ARBA" id="ARBA00022443"/>
    </source>
</evidence>
<evidence type="ECO:0000256" key="10">
    <source>
        <dbReference type="SAM" id="Coils"/>
    </source>
</evidence>
<keyword evidence="8 10" id="KW-0175">Coiled coil</keyword>
<evidence type="ECO:0000259" key="13">
    <source>
        <dbReference type="PROSITE" id="PS51860"/>
    </source>
</evidence>
<evidence type="ECO:0000256" key="1">
    <source>
        <dbReference type="ARBA" id="ARBA00004544"/>
    </source>
</evidence>
<feature type="binding site" evidence="6">
    <location>
        <position position="165"/>
    </location>
    <ligand>
        <name>Fe cation</name>
        <dbReference type="ChEBI" id="CHEBI:24875"/>
        <note>catalytic</note>
    </ligand>
</feature>
<keyword evidence="5 6" id="KW-0408">Iron</keyword>
<keyword evidence="4 6" id="KW-0479">Metal-binding</keyword>
<feature type="binding site" evidence="6">
    <location>
        <position position="281"/>
    </location>
    <ligand>
        <name>Fe cation</name>
        <dbReference type="ChEBI" id="CHEBI:24875"/>
        <note>catalytic</note>
    </ligand>
</feature>
<dbReference type="GO" id="GO:0005938">
    <property type="term" value="C:cell cortex"/>
    <property type="evidence" value="ECO:0007669"/>
    <property type="project" value="UniProtKB-SubCell"/>
</dbReference>
<dbReference type="GO" id="GO:0046872">
    <property type="term" value="F:metal ion binding"/>
    <property type="evidence" value="ECO:0007669"/>
    <property type="project" value="UniProtKB-KW"/>
</dbReference>
<evidence type="ECO:0000313" key="14">
    <source>
        <dbReference type="EMBL" id="TKS75125.1"/>
    </source>
</evidence>
<reference evidence="14 15" key="1">
    <citation type="submission" date="2019-01" db="EMBL/GenBank/DDBJ databases">
        <title>Genome Assembly of Collichthys lucidus.</title>
        <authorList>
            <person name="Cai M."/>
            <person name="Xiao S."/>
        </authorList>
    </citation>
    <scope>NUCLEOTIDE SEQUENCE [LARGE SCALE GENOMIC DNA]</scope>
    <source>
        <strain evidence="14">JT15FE1705JMU</strain>
        <tissue evidence="14">Muscle</tissue>
    </source>
</reference>
<dbReference type="PROSITE" id="PS51860">
    <property type="entry name" value="REM_1"/>
    <property type="match status" value="1"/>
</dbReference>